<proteinExistence type="predicted"/>
<dbReference type="Proteomes" id="UP000515377">
    <property type="component" value="Chromosome"/>
</dbReference>
<name>A0A9X7U9B1_SPHYA</name>
<evidence type="ECO:0000313" key="1">
    <source>
        <dbReference type="EMBL" id="QNG46173.1"/>
    </source>
</evidence>
<sequence length="161" mass="18815">MNLRILKKLSKRAAPYLPLLGDHRQQFPAEWRDNYHGLLIRAEKHWERHVSVHADALNSYEGEYVIAPKCREGTRYPYIHIRPPSHPWPGTVMVGAMEGYYEPEWNEECAWGALHTIVAIHFTDWAAMDDEYCLPGLTRRLRTPTDIFRAADEMIAERCLK</sequence>
<evidence type="ECO:0000313" key="2">
    <source>
        <dbReference type="Proteomes" id="UP000515377"/>
    </source>
</evidence>
<organism evidence="1 2">
    <name type="scientific">Sphingobium yanoikuyae</name>
    <name type="common">Sphingomonas yanoikuyae</name>
    <dbReference type="NCBI Taxonomy" id="13690"/>
    <lineage>
        <taxon>Bacteria</taxon>
        <taxon>Pseudomonadati</taxon>
        <taxon>Pseudomonadota</taxon>
        <taxon>Alphaproteobacteria</taxon>
        <taxon>Sphingomonadales</taxon>
        <taxon>Sphingomonadaceae</taxon>
        <taxon>Sphingobium</taxon>
    </lineage>
</organism>
<dbReference type="AlphaFoldDB" id="A0A9X7U9B1"/>
<protein>
    <submittedName>
        <fullName evidence="1">Uncharacterized protein</fullName>
    </submittedName>
</protein>
<accession>A0A9X7U9B1</accession>
<dbReference type="EMBL" id="CP060122">
    <property type="protein sequence ID" value="QNG46173.1"/>
    <property type="molecule type" value="Genomic_DNA"/>
</dbReference>
<reference evidence="1 2" key="1">
    <citation type="submission" date="2020-07" db="EMBL/GenBank/DDBJ databases">
        <title>Whole genome sequence of Sphingobium yanoikuyae A3.</title>
        <authorList>
            <person name="Han S.-S."/>
        </authorList>
    </citation>
    <scope>NUCLEOTIDE SEQUENCE [LARGE SCALE GENOMIC DNA]</scope>
    <source>
        <strain evidence="1 2">A3</strain>
    </source>
</reference>
<gene>
    <name evidence="1" type="ORF">H3V42_00345</name>
</gene>